<organism evidence="2 3">
    <name type="scientific">Centaurea solstitialis</name>
    <name type="common">yellow star-thistle</name>
    <dbReference type="NCBI Taxonomy" id="347529"/>
    <lineage>
        <taxon>Eukaryota</taxon>
        <taxon>Viridiplantae</taxon>
        <taxon>Streptophyta</taxon>
        <taxon>Embryophyta</taxon>
        <taxon>Tracheophyta</taxon>
        <taxon>Spermatophyta</taxon>
        <taxon>Magnoliopsida</taxon>
        <taxon>eudicotyledons</taxon>
        <taxon>Gunneridae</taxon>
        <taxon>Pentapetalae</taxon>
        <taxon>asterids</taxon>
        <taxon>campanulids</taxon>
        <taxon>Asterales</taxon>
        <taxon>Asteraceae</taxon>
        <taxon>Carduoideae</taxon>
        <taxon>Cardueae</taxon>
        <taxon>Centaureinae</taxon>
        <taxon>Centaurea</taxon>
    </lineage>
</organism>
<dbReference type="PANTHER" id="PTHR45090:SF8">
    <property type="entry name" value="J DOMAIN-CONTAINING PROTEIN"/>
    <property type="match status" value="1"/>
</dbReference>
<dbReference type="InterPro" id="IPR036869">
    <property type="entry name" value="J_dom_sf"/>
</dbReference>
<keyword evidence="3" id="KW-1185">Reference proteome</keyword>
<evidence type="ECO:0000313" key="3">
    <source>
        <dbReference type="Proteomes" id="UP001172457"/>
    </source>
</evidence>
<dbReference type="PANTHER" id="PTHR45090">
    <property type="entry name" value="CHAPERONE PROTEIN DNAJ 20 CHLOROPLASTIC"/>
    <property type="match status" value="1"/>
</dbReference>
<proteinExistence type="predicted"/>
<gene>
    <name evidence="2" type="ORF">OSB04_031043</name>
</gene>
<evidence type="ECO:0000313" key="2">
    <source>
        <dbReference type="EMBL" id="KAJ9538310.1"/>
    </source>
</evidence>
<protein>
    <recommendedName>
        <fullName evidence="1">J domain-containing protein</fullName>
    </recommendedName>
</protein>
<dbReference type="AlphaFoldDB" id="A0AA38W4D3"/>
<feature type="domain" description="J" evidence="1">
    <location>
        <begin position="39"/>
        <end position="104"/>
    </location>
</feature>
<dbReference type="Gene3D" id="1.10.287.110">
    <property type="entry name" value="DnaJ domain"/>
    <property type="match status" value="1"/>
</dbReference>
<accession>A0AA38W4D3</accession>
<dbReference type="InterPro" id="IPR001623">
    <property type="entry name" value="DnaJ_domain"/>
</dbReference>
<dbReference type="Proteomes" id="UP001172457">
    <property type="component" value="Chromosome 8"/>
</dbReference>
<dbReference type="Pfam" id="PF00226">
    <property type="entry name" value="DnaJ"/>
    <property type="match status" value="1"/>
</dbReference>
<sequence>MPMANISPCFGSNPCMVKPQIVACRSSSSAISQHDTAINFYELLSLSSNKAGSQEIKRAYRRLALRYHPDVYHDEDATKTFVSLQKAYKTLVDPKSREAYDSTLGYRESGRVFVGRKFTDDDVGEGRRWEGQIAELKKRSSNHKEGSWGSRFSSSYVYTVPERLWSKNIQKLEGDTLVYHCWKVTTASFGDTTTASSSEDTTASMCVNTEEQLTTASTRVTTANTSYHCWNRIATAVEDYY</sequence>
<dbReference type="GO" id="GO:0009507">
    <property type="term" value="C:chloroplast"/>
    <property type="evidence" value="ECO:0007669"/>
    <property type="project" value="TreeGrafter"/>
</dbReference>
<dbReference type="SUPFAM" id="SSF46565">
    <property type="entry name" value="Chaperone J-domain"/>
    <property type="match status" value="1"/>
</dbReference>
<evidence type="ECO:0000259" key="1">
    <source>
        <dbReference type="PROSITE" id="PS50076"/>
    </source>
</evidence>
<dbReference type="EMBL" id="JARYMX010000008">
    <property type="protein sequence ID" value="KAJ9538310.1"/>
    <property type="molecule type" value="Genomic_DNA"/>
</dbReference>
<name>A0AA38W4D3_9ASTR</name>
<dbReference type="PROSITE" id="PS50076">
    <property type="entry name" value="DNAJ_2"/>
    <property type="match status" value="1"/>
</dbReference>
<dbReference type="PRINTS" id="PR00625">
    <property type="entry name" value="JDOMAIN"/>
</dbReference>
<dbReference type="InterPro" id="IPR053232">
    <property type="entry name" value="DnaJ_C/III_chloroplastic"/>
</dbReference>
<dbReference type="CDD" id="cd06257">
    <property type="entry name" value="DnaJ"/>
    <property type="match status" value="1"/>
</dbReference>
<reference evidence="2" key="1">
    <citation type="submission" date="2023-03" db="EMBL/GenBank/DDBJ databases">
        <title>Chromosome-scale reference genome and RAD-based genetic map of yellow starthistle (Centaurea solstitialis) reveal putative structural variation and QTLs associated with invader traits.</title>
        <authorList>
            <person name="Reatini B."/>
            <person name="Cang F.A."/>
            <person name="Jiang Q."/>
            <person name="Mckibben M.T.W."/>
            <person name="Barker M.S."/>
            <person name="Rieseberg L.H."/>
            <person name="Dlugosch K.M."/>
        </authorList>
    </citation>
    <scope>NUCLEOTIDE SEQUENCE</scope>
    <source>
        <strain evidence="2">CAN-66</strain>
        <tissue evidence="2">Leaf</tissue>
    </source>
</reference>
<dbReference type="SMART" id="SM00271">
    <property type="entry name" value="DnaJ"/>
    <property type="match status" value="1"/>
</dbReference>
<comment type="caution">
    <text evidence="2">The sequence shown here is derived from an EMBL/GenBank/DDBJ whole genome shotgun (WGS) entry which is preliminary data.</text>
</comment>